<keyword evidence="3" id="KW-1185">Reference proteome</keyword>
<organism evidence="2 3">
    <name type="scientific">Zalerion maritima</name>
    <dbReference type="NCBI Taxonomy" id="339359"/>
    <lineage>
        <taxon>Eukaryota</taxon>
        <taxon>Fungi</taxon>
        <taxon>Dikarya</taxon>
        <taxon>Ascomycota</taxon>
        <taxon>Pezizomycotina</taxon>
        <taxon>Sordariomycetes</taxon>
        <taxon>Lulworthiomycetidae</taxon>
        <taxon>Lulworthiales</taxon>
        <taxon>Lulworthiaceae</taxon>
        <taxon>Zalerion</taxon>
    </lineage>
</organism>
<feature type="domain" description="Aminoglycoside phosphotransferase" evidence="1">
    <location>
        <begin position="39"/>
        <end position="209"/>
    </location>
</feature>
<protein>
    <recommendedName>
        <fullName evidence="1">Aminoglycoside phosphotransferase domain-containing protein</fullName>
    </recommendedName>
</protein>
<dbReference type="SUPFAM" id="SSF56112">
    <property type="entry name" value="Protein kinase-like (PK-like)"/>
    <property type="match status" value="1"/>
</dbReference>
<dbReference type="EMBL" id="JAKWBI020000737">
    <property type="protein sequence ID" value="KAJ2892720.1"/>
    <property type="molecule type" value="Genomic_DNA"/>
</dbReference>
<name>A0AAD5RFZ4_9PEZI</name>
<dbReference type="InterPro" id="IPR002575">
    <property type="entry name" value="Aminoglycoside_PTrfase"/>
</dbReference>
<reference evidence="2" key="1">
    <citation type="submission" date="2022-07" db="EMBL/GenBank/DDBJ databases">
        <title>Draft genome sequence of Zalerion maritima ATCC 34329, a (micro)plastics degrading marine fungus.</title>
        <authorList>
            <person name="Paco A."/>
            <person name="Goncalves M.F.M."/>
            <person name="Rocha-Santos T.A.P."/>
            <person name="Alves A."/>
        </authorList>
    </citation>
    <scope>NUCLEOTIDE SEQUENCE</scope>
    <source>
        <strain evidence="2">ATCC 34329</strain>
    </source>
</reference>
<evidence type="ECO:0000313" key="2">
    <source>
        <dbReference type="EMBL" id="KAJ2892720.1"/>
    </source>
</evidence>
<dbReference type="PANTHER" id="PTHR21310:SF15">
    <property type="entry name" value="AMINOGLYCOSIDE PHOSPHOTRANSFERASE DOMAIN-CONTAINING PROTEIN"/>
    <property type="match status" value="1"/>
</dbReference>
<comment type="caution">
    <text evidence="2">The sequence shown here is derived from an EMBL/GenBank/DDBJ whole genome shotgun (WGS) entry which is preliminary data.</text>
</comment>
<evidence type="ECO:0000313" key="3">
    <source>
        <dbReference type="Proteomes" id="UP001201980"/>
    </source>
</evidence>
<dbReference type="InterPro" id="IPR051678">
    <property type="entry name" value="AGP_Transferase"/>
</dbReference>
<dbReference type="PANTHER" id="PTHR21310">
    <property type="entry name" value="AMINOGLYCOSIDE PHOSPHOTRANSFERASE-RELATED-RELATED"/>
    <property type="match status" value="1"/>
</dbReference>
<gene>
    <name evidence="2" type="ORF">MKZ38_009436</name>
</gene>
<evidence type="ECO:0000259" key="1">
    <source>
        <dbReference type="Pfam" id="PF01636"/>
    </source>
</evidence>
<dbReference type="Pfam" id="PF01636">
    <property type="entry name" value="APH"/>
    <property type="match status" value="1"/>
</dbReference>
<dbReference type="InterPro" id="IPR011009">
    <property type="entry name" value="Kinase-like_dom_sf"/>
</dbReference>
<dbReference type="AlphaFoldDB" id="A0AAD5RFZ4"/>
<dbReference type="CDD" id="cd05120">
    <property type="entry name" value="APH_ChoK_like"/>
    <property type="match status" value="1"/>
</dbReference>
<dbReference type="Proteomes" id="UP001201980">
    <property type="component" value="Unassembled WGS sequence"/>
</dbReference>
<dbReference type="Gene3D" id="3.90.1200.10">
    <property type="match status" value="1"/>
</dbReference>
<sequence length="249" mass="29070">METRKDNREPLQTRKTWKTWERCVIIDQDRVIKRELGEQELVHRPNNDVLRPFWAKQRLQNEAATLQFVASNTNVPVPRCQLYSKDGLLHLETERVTNGILLMDVAAESRSAAAAAVDKQIRTDILPQLRSLRRKYIGSVDSNLPVFPPQRVYNRDRRTWGRISSTSDCFVLCHNDLGPQNIFIKPDTFQIVAIIDWEFAGFFPPYFELPLWNIFDWNDEQKIYDNANLRELGFFGLKPEDLEDCIPPP</sequence>
<accession>A0AAD5RFZ4</accession>
<proteinExistence type="predicted"/>